<keyword evidence="1" id="KW-0560">Oxidoreductase</keyword>
<dbReference type="RefSeq" id="WP_109907408.1">
    <property type="nucleotide sequence ID" value="NZ_QGLE01000011.1"/>
</dbReference>
<dbReference type="OrthoDB" id="9806768at2"/>
<evidence type="ECO:0000256" key="1">
    <source>
        <dbReference type="ARBA" id="ARBA00023002"/>
    </source>
</evidence>
<dbReference type="CDD" id="cd01058">
    <property type="entry name" value="AAMH_B"/>
    <property type="match status" value="1"/>
</dbReference>
<evidence type="ECO:0000313" key="3">
    <source>
        <dbReference type="EMBL" id="PWR19526.1"/>
    </source>
</evidence>
<dbReference type="InterPro" id="IPR003430">
    <property type="entry name" value="Phenol_Hydrox"/>
</dbReference>
<name>A0A317E072_9PROT</name>
<proteinExistence type="predicted"/>
<comment type="caution">
    <text evidence="3">The sequence shown here is derived from an EMBL/GenBank/DDBJ whole genome shotgun (WGS) entry which is preliminary data.</text>
</comment>
<dbReference type="GO" id="GO:0016709">
    <property type="term" value="F:oxidoreductase activity, acting on paired donors, with incorporation or reduction of molecular oxygen, NAD(P)H as one donor, and incorporation of one atom of oxygen"/>
    <property type="evidence" value="ECO:0007669"/>
    <property type="project" value="InterPro"/>
</dbReference>
<protein>
    <submittedName>
        <fullName evidence="3">Phenol hydroxylase</fullName>
    </submittedName>
</protein>
<dbReference type="PIRSF" id="PIRSF000040">
    <property type="entry name" value="MMOH_comp"/>
    <property type="match status" value="1"/>
</dbReference>
<dbReference type="Proteomes" id="UP000245461">
    <property type="component" value="Unassembled WGS sequence"/>
</dbReference>
<accession>A0A317E072</accession>
<dbReference type="InterPro" id="IPR012078">
    <property type="entry name" value="MP_mOase_hydro"/>
</dbReference>
<organism evidence="3 4">
    <name type="scientific">Zavarzinia aquatilis</name>
    <dbReference type="NCBI Taxonomy" id="2211142"/>
    <lineage>
        <taxon>Bacteria</taxon>
        <taxon>Pseudomonadati</taxon>
        <taxon>Pseudomonadota</taxon>
        <taxon>Alphaproteobacteria</taxon>
        <taxon>Rhodospirillales</taxon>
        <taxon>Zavarziniaceae</taxon>
        <taxon>Zavarzinia</taxon>
    </lineage>
</organism>
<dbReference type="AlphaFoldDB" id="A0A317E072"/>
<keyword evidence="2" id="KW-0503">Monooxygenase</keyword>
<gene>
    <name evidence="3" type="ORF">DKG74_17195</name>
</gene>
<evidence type="ECO:0000313" key="4">
    <source>
        <dbReference type="Proteomes" id="UP000245461"/>
    </source>
</evidence>
<sequence length="330" mass="37024">MQIDLRTVTIEPQRQAFDHLVRRFGDKPASRYQEGSYDIQATENLHYRPTWDPQQELYDKAITQIVMKDWYDLKDPRQFFYNTYTLTRARQQEAAESNFRFIETHGLANVVSPALREKALAVLVPLRHVAWGANQNNTYICGYGYGTVFTQPCIYQAMDHLGIAQYLSRIGLAFGGTEALAAGKKAWIDAPAWQGLRRYIEDCLVTRDPFELFVAQNVALDGLLYPLVYGDMVDSGWAAEGGSGLALATQFMADWFDETRKWIDAVMKVAAAESAANRDTLTAWAGTWGARAAEVLLPVARLGLGEQAEEVMAERRAELAARLAKSGIKI</sequence>
<dbReference type="InterPro" id="IPR012348">
    <property type="entry name" value="RNR-like"/>
</dbReference>
<dbReference type="EMBL" id="QGLE01000011">
    <property type="protein sequence ID" value="PWR19526.1"/>
    <property type="molecule type" value="Genomic_DNA"/>
</dbReference>
<evidence type="ECO:0000256" key="2">
    <source>
        <dbReference type="ARBA" id="ARBA00023033"/>
    </source>
</evidence>
<reference evidence="3 4" key="1">
    <citation type="submission" date="2018-05" db="EMBL/GenBank/DDBJ databases">
        <title>Zavarzinia sp. HR-AS.</title>
        <authorList>
            <person name="Lee Y."/>
            <person name="Jeon C.O."/>
        </authorList>
    </citation>
    <scope>NUCLEOTIDE SEQUENCE [LARGE SCALE GENOMIC DNA]</scope>
    <source>
        <strain evidence="3 4">HR-AS</strain>
    </source>
</reference>
<dbReference type="InterPro" id="IPR009078">
    <property type="entry name" value="Ferritin-like_SF"/>
</dbReference>
<keyword evidence="4" id="KW-1185">Reference proteome</keyword>
<dbReference type="Gene3D" id="1.10.620.20">
    <property type="entry name" value="Ribonucleotide Reductase, subunit A"/>
    <property type="match status" value="1"/>
</dbReference>
<dbReference type="SUPFAM" id="SSF47240">
    <property type="entry name" value="Ferritin-like"/>
    <property type="match status" value="1"/>
</dbReference>
<dbReference type="Pfam" id="PF02332">
    <property type="entry name" value="Phenol_Hydrox"/>
    <property type="match status" value="1"/>
</dbReference>